<reference evidence="8 9" key="1">
    <citation type="submission" date="2015-01" db="EMBL/GenBank/DDBJ databases">
        <title>The Genome Sequence of Ochroconis gallopava CBS43764.</title>
        <authorList>
            <consortium name="The Broad Institute Genomics Platform"/>
            <person name="Cuomo C."/>
            <person name="de Hoog S."/>
            <person name="Gorbushina A."/>
            <person name="Stielow B."/>
            <person name="Teixiera M."/>
            <person name="Abouelleil A."/>
            <person name="Chapman S.B."/>
            <person name="Priest M."/>
            <person name="Young S.K."/>
            <person name="Wortman J."/>
            <person name="Nusbaum C."/>
            <person name="Birren B."/>
        </authorList>
    </citation>
    <scope>NUCLEOTIDE SEQUENCE [LARGE SCALE GENOMIC DNA]</scope>
    <source>
        <strain evidence="8 9">CBS 43764</strain>
    </source>
</reference>
<feature type="region of interest" description="Disordered" evidence="5">
    <location>
        <begin position="1"/>
        <end position="97"/>
    </location>
</feature>
<dbReference type="FunFam" id="1.20.1250.20:FF:000011">
    <property type="entry name" value="MFS multidrug transporter, putative"/>
    <property type="match status" value="1"/>
</dbReference>
<dbReference type="InterPro" id="IPR036259">
    <property type="entry name" value="MFS_trans_sf"/>
</dbReference>
<keyword evidence="3 6" id="KW-1133">Transmembrane helix</keyword>
<dbReference type="SUPFAM" id="SSF103473">
    <property type="entry name" value="MFS general substrate transporter"/>
    <property type="match status" value="1"/>
</dbReference>
<keyword evidence="9" id="KW-1185">Reference proteome</keyword>
<protein>
    <recommendedName>
        <fullName evidence="7">Major facilitator superfamily (MFS) profile domain-containing protein</fullName>
    </recommendedName>
</protein>
<evidence type="ECO:0000256" key="1">
    <source>
        <dbReference type="ARBA" id="ARBA00004141"/>
    </source>
</evidence>
<keyword evidence="2 6" id="KW-0812">Transmembrane</keyword>
<dbReference type="InterPro" id="IPR020846">
    <property type="entry name" value="MFS_dom"/>
</dbReference>
<dbReference type="RefSeq" id="XP_016211959.1">
    <property type="nucleotide sequence ID" value="XM_016360247.1"/>
</dbReference>
<dbReference type="OrthoDB" id="446368at2759"/>
<dbReference type="PANTHER" id="PTHR23502">
    <property type="entry name" value="MAJOR FACILITATOR SUPERFAMILY"/>
    <property type="match status" value="1"/>
</dbReference>
<evidence type="ECO:0000259" key="7">
    <source>
        <dbReference type="PROSITE" id="PS50850"/>
    </source>
</evidence>
<evidence type="ECO:0000313" key="9">
    <source>
        <dbReference type="Proteomes" id="UP000053259"/>
    </source>
</evidence>
<sequence length="545" mass="60032">MHSSPTFLLEGARRLSRDDADVRNEDGPGRLTVEGKAARSKTSTVSRDDGWTWPDPEKQQADGLKHGVREENAKEEEHGDASLVGWDGDDDPENPQNMKQWKKWMVTVSMASMTLCITFASSIFSTATSATAEEFGVSTEVTTLATSLFVLGFAFGPLIFGPISELYGRTRPLFTGFAVFAVLNVPLAVARNLETVLVCRFFGGVFSSAPLAVVGGALADMWDPVNRGIAAAVFSGATFVGPVLGPILGGFVTDSPLGWRWTAWLIMIMASMFGFLGFFTIPETYAPVLLQRRARKLRYQTKNWALHAKSEEEPVDLKVIAEKYLLRPFKMIVMEPILILVTIYMSVIYGIVYLLFEAYPIAFQEQRGWNEGVGALPFLALIVGVVFGAFIIAYTCKTSFKRALEKEGRVIPEARLPPMMIGAFVFPAGMFWFAWTSGPNLPWVPQVVAGAPIGMGVLLIFLQGMNYIIDVYGVNTNSALAANTFFRSVMGACFPMFAVKMFRNLGVRWATNLLGFLTVALIPVPLLFFQYGAKIRKMSRYAPNA</sequence>
<comment type="subcellular location">
    <subcellularLocation>
        <location evidence="1">Membrane</location>
        <topology evidence="1">Multi-pass membrane protein</topology>
    </subcellularLocation>
</comment>
<dbReference type="InterPro" id="IPR011701">
    <property type="entry name" value="MFS"/>
</dbReference>
<dbReference type="GO" id="GO:0005886">
    <property type="term" value="C:plasma membrane"/>
    <property type="evidence" value="ECO:0007669"/>
    <property type="project" value="TreeGrafter"/>
</dbReference>
<feature type="transmembrane region" description="Helical" evidence="6">
    <location>
        <begin position="229"/>
        <end position="252"/>
    </location>
</feature>
<feature type="transmembrane region" description="Helical" evidence="6">
    <location>
        <begin position="447"/>
        <end position="468"/>
    </location>
</feature>
<feature type="transmembrane region" description="Helical" evidence="6">
    <location>
        <begin position="480"/>
        <end position="497"/>
    </location>
</feature>
<dbReference type="EMBL" id="KN847551">
    <property type="protein sequence ID" value="KIW02090.1"/>
    <property type="molecule type" value="Genomic_DNA"/>
</dbReference>
<feature type="transmembrane region" description="Helical" evidence="6">
    <location>
        <begin position="104"/>
        <end position="124"/>
    </location>
</feature>
<accession>A0A0D2A6B2</accession>
<feature type="compositionally biased region" description="Basic and acidic residues" evidence="5">
    <location>
        <begin position="11"/>
        <end position="28"/>
    </location>
</feature>
<feature type="transmembrane region" description="Helical" evidence="6">
    <location>
        <begin position="337"/>
        <end position="356"/>
    </location>
</feature>
<dbReference type="EMBL" id="KN847551">
    <property type="protein sequence ID" value="KIW02091.1"/>
    <property type="molecule type" value="Genomic_DNA"/>
</dbReference>
<dbReference type="Gene3D" id="1.20.1250.20">
    <property type="entry name" value="MFS general substrate transporter like domains"/>
    <property type="match status" value="1"/>
</dbReference>
<dbReference type="Pfam" id="PF07690">
    <property type="entry name" value="MFS_1"/>
    <property type="match status" value="1"/>
</dbReference>
<dbReference type="GO" id="GO:0022857">
    <property type="term" value="F:transmembrane transporter activity"/>
    <property type="evidence" value="ECO:0007669"/>
    <property type="project" value="InterPro"/>
</dbReference>
<dbReference type="Proteomes" id="UP000053259">
    <property type="component" value="Unassembled WGS sequence"/>
</dbReference>
<gene>
    <name evidence="8" type="ORF">PV09_06582</name>
</gene>
<feature type="transmembrane region" description="Helical" evidence="6">
    <location>
        <begin position="509"/>
        <end position="529"/>
    </location>
</feature>
<evidence type="ECO:0000256" key="4">
    <source>
        <dbReference type="ARBA" id="ARBA00023136"/>
    </source>
</evidence>
<evidence type="ECO:0000256" key="5">
    <source>
        <dbReference type="SAM" id="MobiDB-lite"/>
    </source>
</evidence>
<dbReference type="STRING" id="253628.A0A0D2A6B2"/>
<feature type="transmembrane region" description="Helical" evidence="6">
    <location>
        <begin position="173"/>
        <end position="189"/>
    </location>
</feature>
<dbReference type="HOGENOM" id="CLU_008455_11_6_1"/>
<keyword evidence="4 6" id="KW-0472">Membrane</keyword>
<dbReference type="PANTHER" id="PTHR23502:SF47">
    <property type="entry name" value="MAJOR FACILITATOR SUPERFAMILY (MFS) PROFILE DOMAIN-CONTAINING PROTEIN-RELATED"/>
    <property type="match status" value="1"/>
</dbReference>
<organism evidence="8 9">
    <name type="scientific">Verruconis gallopava</name>
    <dbReference type="NCBI Taxonomy" id="253628"/>
    <lineage>
        <taxon>Eukaryota</taxon>
        <taxon>Fungi</taxon>
        <taxon>Dikarya</taxon>
        <taxon>Ascomycota</taxon>
        <taxon>Pezizomycotina</taxon>
        <taxon>Dothideomycetes</taxon>
        <taxon>Pleosporomycetidae</taxon>
        <taxon>Venturiales</taxon>
        <taxon>Sympoventuriaceae</taxon>
        <taxon>Verruconis</taxon>
    </lineage>
</organism>
<dbReference type="RefSeq" id="XP_016211960.1">
    <property type="nucleotide sequence ID" value="XM_016360248.1"/>
</dbReference>
<dbReference type="AlphaFoldDB" id="A0A0D2A6B2"/>
<dbReference type="CDD" id="cd17323">
    <property type="entry name" value="MFS_Tpo1_MDR_like"/>
    <property type="match status" value="1"/>
</dbReference>
<dbReference type="VEuPathDB" id="FungiDB:PV09_06582"/>
<proteinExistence type="predicted"/>
<dbReference type="GeneID" id="27314555"/>
<dbReference type="PROSITE" id="PS50850">
    <property type="entry name" value="MFS"/>
    <property type="match status" value="1"/>
</dbReference>
<feature type="transmembrane region" description="Helical" evidence="6">
    <location>
        <begin position="201"/>
        <end position="222"/>
    </location>
</feature>
<evidence type="ECO:0000256" key="3">
    <source>
        <dbReference type="ARBA" id="ARBA00022989"/>
    </source>
</evidence>
<name>A0A0D2A6B2_9PEZI</name>
<feature type="transmembrane region" description="Helical" evidence="6">
    <location>
        <begin position="264"/>
        <end position="290"/>
    </location>
</feature>
<feature type="transmembrane region" description="Helical" evidence="6">
    <location>
        <begin position="416"/>
        <end position="435"/>
    </location>
</feature>
<feature type="compositionally biased region" description="Basic and acidic residues" evidence="5">
    <location>
        <begin position="46"/>
        <end position="80"/>
    </location>
</feature>
<evidence type="ECO:0000256" key="2">
    <source>
        <dbReference type="ARBA" id="ARBA00022692"/>
    </source>
</evidence>
<evidence type="ECO:0000313" key="8">
    <source>
        <dbReference type="EMBL" id="KIW02090.1"/>
    </source>
</evidence>
<feature type="domain" description="Major facilitator superfamily (MFS) profile" evidence="7">
    <location>
        <begin position="106"/>
        <end position="545"/>
    </location>
</feature>
<feature type="transmembrane region" description="Helical" evidence="6">
    <location>
        <begin position="376"/>
        <end position="396"/>
    </location>
</feature>
<evidence type="ECO:0000256" key="6">
    <source>
        <dbReference type="SAM" id="Phobius"/>
    </source>
</evidence>
<feature type="transmembrane region" description="Helical" evidence="6">
    <location>
        <begin position="144"/>
        <end position="161"/>
    </location>
</feature>